<dbReference type="Proteomes" id="UP000248272">
    <property type="component" value="Unassembled WGS sequence"/>
</dbReference>
<reference evidence="1 2" key="1">
    <citation type="journal article" date="2018" name="Front. Microbiol.">
        <title>Adaptation of the Freshwater Bloom-Forming Cyanobacterium Microcystis aeruginosa to Brackish Water Is Driven by Recent Horizontal Transfer of Sucrose Genes.</title>
        <authorList>
            <person name="Tanabe Y."/>
            <person name="Hodoki Y."/>
            <person name="Sano T."/>
            <person name="Tada K."/>
            <person name="Watanabe M.M."/>
        </authorList>
    </citation>
    <scope>NUCLEOTIDE SEQUENCE [LARGE SCALE GENOMIC DNA]</scope>
    <source>
        <strain evidence="1 2">Sj</strain>
    </source>
</reference>
<evidence type="ECO:0000313" key="2">
    <source>
        <dbReference type="Proteomes" id="UP000248272"/>
    </source>
</evidence>
<gene>
    <name evidence="1" type="ORF">MSj_03202</name>
</gene>
<dbReference type="InterPro" id="IPR029063">
    <property type="entry name" value="SAM-dependent_MTases_sf"/>
</dbReference>
<dbReference type="RefSeq" id="WP_146220300.1">
    <property type="nucleotide sequence ID" value="NZ_BDSG01000088.1"/>
</dbReference>
<protein>
    <recommendedName>
        <fullName evidence="3">Methyltransferase domain-containing protein</fullName>
    </recommendedName>
</protein>
<name>A0A2Z6USB9_MICAE</name>
<evidence type="ECO:0000313" key="1">
    <source>
        <dbReference type="EMBL" id="GBL11694.1"/>
    </source>
</evidence>
<proteinExistence type="predicted"/>
<dbReference type="Gene3D" id="3.40.50.150">
    <property type="entry name" value="Vaccinia Virus protein VP39"/>
    <property type="match status" value="1"/>
</dbReference>
<dbReference type="AlphaFoldDB" id="A0A2Z6USB9"/>
<dbReference type="EMBL" id="BDSG01000088">
    <property type="protein sequence ID" value="GBL11694.1"/>
    <property type="molecule type" value="Genomic_DNA"/>
</dbReference>
<evidence type="ECO:0008006" key="3">
    <source>
        <dbReference type="Google" id="ProtNLM"/>
    </source>
</evidence>
<sequence>MSESNHDLTLSRIGGESSLFMRELMNFTGELALIDKDIVALDEPSRFDDRLFRKLSEAVQASIEVCRQFESQYGDDKELLRSAQLVFLRETDPYFSQGWIAGRARSKPSGFPGDFEMLCKLYFDPIQTNGIGAYLDKIMMNLPLARAVRGRLAMTRRFLIQEVESRGRTHEPIRILDIASGPCREYIDWPSGLPAIDVLAMDSDPKAIDYVNRTVSPQMPNPARLSSIQYNALRTRSSEGTIQKFGKFDIIYSVGLCDYLTDDVLVKLLSAWQETLSDQGVLFVAFKDTVRYDQTIYQWHVDWFFYQRTVKDVLELYEKAGFDLGNIETRRDETGIITGFFTRRKMLTEVNSSHRDVPATDRL</sequence>
<organism evidence="1 2">
    <name type="scientific">Microcystis aeruginosa Sj</name>
    <dbReference type="NCBI Taxonomy" id="1979544"/>
    <lineage>
        <taxon>Bacteria</taxon>
        <taxon>Bacillati</taxon>
        <taxon>Cyanobacteriota</taxon>
        <taxon>Cyanophyceae</taxon>
        <taxon>Oscillatoriophycideae</taxon>
        <taxon>Chroococcales</taxon>
        <taxon>Microcystaceae</taxon>
        <taxon>Microcystis</taxon>
    </lineage>
</organism>
<accession>A0A2Z6USB9</accession>
<dbReference type="SUPFAM" id="SSF53335">
    <property type="entry name" value="S-adenosyl-L-methionine-dependent methyltransferases"/>
    <property type="match status" value="1"/>
</dbReference>
<dbReference type="CDD" id="cd02440">
    <property type="entry name" value="AdoMet_MTases"/>
    <property type="match status" value="1"/>
</dbReference>
<comment type="caution">
    <text evidence="1">The sequence shown here is derived from an EMBL/GenBank/DDBJ whole genome shotgun (WGS) entry which is preliminary data.</text>
</comment>